<sequence length="75" mass="8317">MGDRARLLQDEINLKIASQTNSQLLILSVLTALLVPPTLVTGLCRKWLRVRPPRKSDVIVVCMHVADKGRGDQTP</sequence>
<dbReference type="GO" id="GO:0046873">
    <property type="term" value="F:metal ion transmembrane transporter activity"/>
    <property type="evidence" value="ECO:0007669"/>
    <property type="project" value="InterPro"/>
</dbReference>
<protein>
    <submittedName>
        <fullName evidence="2">Uncharacterized protein</fullName>
    </submittedName>
</protein>
<keyword evidence="1" id="KW-0472">Membrane</keyword>
<dbReference type="Proteomes" id="UP000605848">
    <property type="component" value="Unassembled WGS sequence"/>
</dbReference>
<keyword evidence="1" id="KW-0812">Transmembrane</keyword>
<keyword evidence="3" id="KW-1185">Reference proteome</keyword>
<organism evidence="2 3">
    <name type="scientific">Microvirga aerilata</name>
    <dbReference type="NCBI Taxonomy" id="670292"/>
    <lineage>
        <taxon>Bacteria</taxon>
        <taxon>Pseudomonadati</taxon>
        <taxon>Pseudomonadota</taxon>
        <taxon>Alphaproteobacteria</taxon>
        <taxon>Hyphomicrobiales</taxon>
        <taxon>Methylobacteriaceae</taxon>
        <taxon>Microvirga</taxon>
    </lineage>
</organism>
<comment type="caution">
    <text evidence="2">The sequence shown here is derived from an EMBL/GenBank/DDBJ whole genome shotgun (WGS) entry which is preliminary data.</text>
</comment>
<gene>
    <name evidence="2" type="ORF">JKG68_01620</name>
</gene>
<evidence type="ECO:0000313" key="3">
    <source>
        <dbReference type="Proteomes" id="UP000605848"/>
    </source>
</evidence>
<dbReference type="InterPro" id="IPR002523">
    <property type="entry name" value="MgTranspt_CorA/ZnTranspt_ZntB"/>
</dbReference>
<accession>A0A937CXX3</accession>
<proteinExistence type="predicted"/>
<dbReference type="RefSeq" id="WP_202055385.1">
    <property type="nucleotide sequence ID" value="NZ_JAEQMY010000001.1"/>
</dbReference>
<evidence type="ECO:0000256" key="1">
    <source>
        <dbReference type="SAM" id="Phobius"/>
    </source>
</evidence>
<name>A0A937CXX3_9HYPH</name>
<dbReference type="Pfam" id="PF01544">
    <property type="entry name" value="CorA"/>
    <property type="match status" value="1"/>
</dbReference>
<dbReference type="AlphaFoldDB" id="A0A937CXX3"/>
<dbReference type="GO" id="GO:0016020">
    <property type="term" value="C:membrane"/>
    <property type="evidence" value="ECO:0007669"/>
    <property type="project" value="InterPro"/>
</dbReference>
<dbReference type="EMBL" id="JAEQMY010000001">
    <property type="protein sequence ID" value="MBL0402661.1"/>
    <property type="molecule type" value="Genomic_DNA"/>
</dbReference>
<evidence type="ECO:0000313" key="2">
    <source>
        <dbReference type="EMBL" id="MBL0402661.1"/>
    </source>
</evidence>
<feature type="transmembrane region" description="Helical" evidence="1">
    <location>
        <begin position="24"/>
        <end position="44"/>
    </location>
</feature>
<keyword evidence="1" id="KW-1133">Transmembrane helix</keyword>
<reference evidence="2" key="1">
    <citation type="submission" date="2021-01" db="EMBL/GenBank/DDBJ databases">
        <title>Microvirga sp.</title>
        <authorList>
            <person name="Kim M.K."/>
        </authorList>
    </citation>
    <scope>NUCLEOTIDE SEQUENCE</scope>
    <source>
        <strain evidence="2">5420S-16</strain>
    </source>
</reference>